<dbReference type="PANTHER" id="PTHR48427:SF1">
    <property type="entry name" value="PROLINE-RICH PROTEIN 9"/>
    <property type="match status" value="1"/>
</dbReference>
<sequence>MGGRERKEKSLSTLCSTPSPQLTLDLQMDPQEFHILPQASVSHRVTKRSPSILPAPVLKAQSPTNHPKMSFSGQQCKQPCAPPPCLQKTQERCQAQAEVVCLPPRQDPCQEKCPAQAQEVCLPQCQELSQENCPQQGQDPCLPPCQDQCLPQCVEPCQEPAQTKCVEVCLQKVQEKCSSPGKGK</sequence>
<evidence type="ECO:0000256" key="1">
    <source>
        <dbReference type="SAM" id="MobiDB-lite"/>
    </source>
</evidence>
<feature type="region of interest" description="Disordered" evidence="1">
    <location>
        <begin position="1"/>
        <end position="22"/>
    </location>
</feature>
<evidence type="ECO:0008006" key="4">
    <source>
        <dbReference type="Google" id="ProtNLM"/>
    </source>
</evidence>
<evidence type="ECO:0000313" key="3">
    <source>
        <dbReference type="Proteomes" id="UP000662637"/>
    </source>
</evidence>
<proteinExistence type="predicted"/>
<feature type="compositionally biased region" description="Basic and acidic residues" evidence="1">
    <location>
        <begin position="1"/>
        <end position="10"/>
    </location>
</feature>
<reference evidence="2" key="1">
    <citation type="submission" date="2020-08" db="EMBL/GenBank/DDBJ databases">
        <authorList>
            <person name="Shumante A."/>
            <person name="Zimin A.V."/>
            <person name="Puiu D."/>
            <person name="Salzberg S.L."/>
        </authorList>
    </citation>
    <scope>NUCLEOTIDE SEQUENCE</scope>
    <source>
        <strain evidence="2">WC2-LM</strain>
        <tissue evidence="2">Liver</tissue>
    </source>
</reference>
<dbReference type="InterPro" id="IPR052888">
    <property type="entry name" value="PRR9"/>
</dbReference>
<accession>A0A834PJB9</accession>
<evidence type="ECO:0000313" key="2">
    <source>
        <dbReference type="EMBL" id="KAF7460627.1"/>
    </source>
</evidence>
<comment type="caution">
    <text evidence="2">The sequence shown here is derived from an EMBL/GenBank/DDBJ whole genome shotgun (WGS) entry which is preliminary data.</text>
</comment>
<gene>
    <name evidence="2" type="ORF">GHT09_019035</name>
</gene>
<organism evidence="2 3">
    <name type="scientific">Marmota monax</name>
    <name type="common">Woodchuck</name>
    <dbReference type="NCBI Taxonomy" id="9995"/>
    <lineage>
        <taxon>Eukaryota</taxon>
        <taxon>Metazoa</taxon>
        <taxon>Chordata</taxon>
        <taxon>Craniata</taxon>
        <taxon>Vertebrata</taxon>
        <taxon>Euteleostomi</taxon>
        <taxon>Mammalia</taxon>
        <taxon>Eutheria</taxon>
        <taxon>Euarchontoglires</taxon>
        <taxon>Glires</taxon>
        <taxon>Rodentia</taxon>
        <taxon>Sciuromorpha</taxon>
        <taxon>Sciuridae</taxon>
        <taxon>Xerinae</taxon>
        <taxon>Marmotini</taxon>
        <taxon>Marmota</taxon>
    </lineage>
</organism>
<dbReference type="AlphaFoldDB" id="A0A834PJB9"/>
<feature type="compositionally biased region" description="Polar residues" evidence="1">
    <location>
        <begin position="11"/>
        <end position="22"/>
    </location>
</feature>
<dbReference type="Proteomes" id="UP000662637">
    <property type="component" value="Unassembled WGS sequence"/>
</dbReference>
<protein>
    <recommendedName>
        <fullName evidence="4">Proline-rich protein 9</fullName>
    </recommendedName>
</protein>
<dbReference type="EMBL" id="WJEC01008753">
    <property type="protein sequence ID" value="KAF7460627.1"/>
    <property type="molecule type" value="Genomic_DNA"/>
</dbReference>
<dbReference type="PRINTS" id="PR00021">
    <property type="entry name" value="PRORICH"/>
</dbReference>
<name>A0A834PJB9_MARMO</name>
<dbReference type="PANTHER" id="PTHR48427">
    <property type="entry name" value="PROLINE-RICH PROTEIN 9"/>
    <property type="match status" value="1"/>
</dbReference>